<dbReference type="FunFam" id="1.20.1420.30:FF:000009">
    <property type="entry name" value="sodium/potassium/calcium exchanger 5 isoform X2"/>
    <property type="match status" value="1"/>
</dbReference>
<keyword evidence="8" id="KW-0732">Signal</keyword>
<evidence type="ECO:0000256" key="11">
    <source>
        <dbReference type="ARBA" id="ARBA00022958"/>
    </source>
</evidence>
<keyword evidence="16" id="KW-0739">Sodium transport</keyword>
<feature type="transmembrane region" description="Helical" evidence="18">
    <location>
        <begin position="185"/>
        <end position="203"/>
    </location>
</feature>
<feature type="transmembrane region" description="Helical" evidence="18">
    <location>
        <begin position="152"/>
        <end position="178"/>
    </location>
</feature>
<evidence type="ECO:0000256" key="13">
    <source>
        <dbReference type="ARBA" id="ARBA00023053"/>
    </source>
</evidence>
<evidence type="ECO:0000256" key="4">
    <source>
        <dbReference type="ARBA" id="ARBA00022449"/>
    </source>
</evidence>
<feature type="transmembrane region" description="Helical" evidence="18">
    <location>
        <begin position="504"/>
        <end position="522"/>
    </location>
</feature>
<dbReference type="PANTHER" id="PTHR10846">
    <property type="entry name" value="SODIUM/POTASSIUM/CALCIUM EXCHANGER"/>
    <property type="match status" value="1"/>
</dbReference>
<comment type="similarity">
    <text evidence="2">Belongs to the Ca(2+):cation antiporter (CaCA) (TC 2.A.19) family. SLC24A subfamily.</text>
</comment>
<keyword evidence="15 18" id="KW-0472">Membrane</keyword>
<feature type="transmembrane region" description="Helical" evidence="18">
    <location>
        <begin position="470"/>
        <end position="492"/>
    </location>
</feature>
<dbReference type="Pfam" id="PF01699">
    <property type="entry name" value="Na_Ca_ex"/>
    <property type="match status" value="2"/>
</dbReference>
<feature type="domain" description="Sodium/calcium exchanger membrane region" evidence="19">
    <location>
        <begin position="87"/>
        <end position="228"/>
    </location>
</feature>
<comment type="subcellular location">
    <subcellularLocation>
        <location evidence="1">Membrane</location>
        <topology evidence="1">Multi-pass membrane protein</topology>
    </subcellularLocation>
</comment>
<evidence type="ECO:0000313" key="20">
    <source>
        <dbReference type="EMBL" id="KAL3863383.1"/>
    </source>
</evidence>
<evidence type="ECO:0000256" key="9">
    <source>
        <dbReference type="ARBA" id="ARBA00022837"/>
    </source>
</evidence>
<keyword evidence="5" id="KW-0633">Potassium transport</keyword>
<evidence type="ECO:0000256" key="8">
    <source>
        <dbReference type="ARBA" id="ARBA00022729"/>
    </source>
</evidence>
<feature type="transmembrane region" description="Helical" evidence="18">
    <location>
        <begin position="406"/>
        <end position="428"/>
    </location>
</feature>
<name>A0ABD3VS57_SINWO</name>
<evidence type="ECO:0000259" key="19">
    <source>
        <dbReference type="Pfam" id="PF01699"/>
    </source>
</evidence>
<dbReference type="Proteomes" id="UP001634394">
    <property type="component" value="Unassembled WGS sequence"/>
</dbReference>
<keyword evidence="6" id="KW-0109">Calcium transport</keyword>
<dbReference type="InterPro" id="IPR004481">
    <property type="entry name" value="K/Na/Ca-exchanger"/>
</dbReference>
<dbReference type="GO" id="GO:0006814">
    <property type="term" value="P:sodium ion transport"/>
    <property type="evidence" value="ECO:0007669"/>
    <property type="project" value="UniProtKB-KW"/>
</dbReference>
<keyword evidence="11" id="KW-0630">Potassium</keyword>
<proteinExistence type="inferred from homology"/>
<dbReference type="GO" id="GO:0015293">
    <property type="term" value="F:symporter activity"/>
    <property type="evidence" value="ECO:0007669"/>
    <property type="project" value="UniProtKB-KW"/>
</dbReference>
<dbReference type="GO" id="GO:0006813">
    <property type="term" value="P:potassium ion transport"/>
    <property type="evidence" value="ECO:0007669"/>
    <property type="project" value="UniProtKB-KW"/>
</dbReference>
<comment type="caution">
    <text evidence="20">The sequence shown here is derived from an EMBL/GenBank/DDBJ whole genome shotgun (WGS) entry which is preliminary data.</text>
</comment>
<dbReference type="GO" id="GO:0015297">
    <property type="term" value="F:antiporter activity"/>
    <property type="evidence" value="ECO:0007669"/>
    <property type="project" value="UniProtKB-KW"/>
</dbReference>
<dbReference type="FunFam" id="1.20.1420.30:FF:000018">
    <property type="entry name" value="Sodium/potassium/calcium exchanger 2"/>
    <property type="match status" value="1"/>
</dbReference>
<evidence type="ECO:0000256" key="7">
    <source>
        <dbReference type="ARBA" id="ARBA00022692"/>
    </source>
</evidence>
<keyword evidence="7 18" id="KW-0812">Transmembrane</keyword>
<gene>
    <name evidence="20" type="ORF">ACJMK2_005140</name>
</gene>
<keyword evidence="21" id="KW-1185">Reference proteome</keyword>
<reference evidence="20 21" key="1">
    <citation type="submission" date="2024-11" db="EMBL/GenBank/DDBJ databases">
        <title>Chromosome-level genome assembly of the freshwater bivalve Anodonta woodiana.</title>
        <authorList>
            <person name="Chen X."/>
        </authorList>
    </citation>
    <scope>NUCLEOTIDE SEQUENCE [LARGE SCALE GENOMIC DNA]</scope>
    <source>
        <strain evidence="20">MN2024</strain>
        <tissue evidence="20">Gills</tissue>
    </source>
</reference>
<keyword evidence="10" id="KW-0769">Symport</keyword>
<dbReference type="AlphaFoldDB" id="A0ABD3VS57"/>
<keyword evidence="13" id="KW-0915">Sodium</keyword>
<dbReference type="GO" id="GO:0016020">
    <property type="term" value="C:membrane"/>
    <property type="evidence" value="ECO:0007669"/>
    <property type="project" value="UniProtKB-SubCell"/>
</dbReference>
<feature type="transmembrane region" description="Helical" evidence="18">
    <location>
        <begin position="440"/>
        <end position="458"/>
    </location>
</feature>
<dbReference type="GO" id="GO:0006816">
    <property type="term" value="P:calcium ion transport"/>
    <property type="evidence" value="ECO:0007669"/>
    <property type="project" value="UniProtKB-KW"/>
</dbReference>
<evidence type="ECO:0000256" key="18">
    <source>
        <dbReference type="SAM" id="Phobius"/>
    </source>
</evidence>
<evidence type="ECO:0000256" key="1">
    <source>
        <dbReference type="ARBA" id="ARBA00004141"/>
    </source>
</evidence>
<dbReference type="Gene3D" id="1.20.1420.30">
    <property type="entry name" value="NCX, central ion-binding region"/>
    <property type="match status" value="2"/>
</dbReference>
<dbReference type="InterPro" id="IPR004837">
    <property type="entry name" value="NaCa_Exmemb"/>
</dbReference>
<feature type="transmembrane region" description="Helical" evidence="18">
    <location>
        <begin position="209"/>
        <end position="229"/>
    </location>
</feature>
<organism evidence="20 21">
    <name type="scientific">Sinanodonta woodiana</name>
    <name type="common">Chinese pond mussel</name>
    <name type="synonym">Anodonta woodiana</name>
    <dbReference type="NCBI Taxonomy" id="1069815"/>
    <lineage>
        <taxon>Eukaryota</taxon>
        <taxon>Metazoa</taxon>
        <taxon>Spiralia</taxon>
        <taxon>Lophotrochozoa</taxon>
        <taxon>Mollusca</taxon>
        <taxon>Bivalvia</taxon>
        <taxon>Autobranchia</taxon>
        <taxon>Heteroconchia</taxon>
        <taxon>Palaeoheterodonta</taxon>
        <taxon>Unionida</taxon>
        <taxon>Unionoidea</taxon>
        <taxon>Unionidae</taxon>
        <taxon>Unioninae</taxon>
        <taxon>Sinanodonta</taxon>
    </lineage>
</organism>
<keyword evidence="4" id="KW-0050">Antiport</keyword>
<dbReference type="PANTHER" id="PTHR10846:SF74">
    <property type="entry name" value="SODIUM_POTASSIUM_CALCIUM EXCHANGER CG1090-RELATED"/>
    <property type="match status" value="1"/>
</dbReference>
<evidence type="ECO:0000256" key="5">
    <source>
        <dbReference type="ARBA" id="ARBA00022538"/>
    </source>
</evidence>
<dbReference type="EMBL" id="JBJQND010000010">
    <property type="protein sequence ID" value="KAL3863383.1"/>
    <property type="molecule type" value="Genomic_DNA"/>
</dbReference>
<feature type="transmembrane region" description="Helical" evidence="18">
    <location>
        <begin position="370"/>
        <end position="400"/>
    </location>
</feature>
<evidence type="ECO:0000256" key="15">
    <source>
        <dbReference type="ARBA" id="ARBA00023136"/>
    </source>
</evidence>
<evidence type="ECO:0000256" key="3">
    <source>
        <dbReference type="ARBA" id="ARBA00022448"/>
    </source>
</evidence>
<sequence length="539" mass="60674">MMSRRKVRIVKGAILMLGLFALSSLTSRDDKLLEASKNDVLEEAKHYGSSRQLLSLHNCTPRAIEEFPHTVFNQEQRKQGAIVLFIIATIYMFMGFALVCDDYFVPALEAICDVFHIESDVAGATFMAAGSSAPELATSVVAVFIAKDDIGIGTVVGSAVFNIMFVISLCALMAGAVVHLNWWPLFRDCLFYTLSVAALAIVIMDENVYWYEALSFLILYSFYILLMYFNSRLEAWIVPKCHWCTPSVRQDEPESVVLYDKLRDSTNLHSNGSISGEIEGEADKWVNGEDSVMDGERKEDEDMEGEGDDDDVDLSMLPHKEFSVNKEEAESVFAFPSVWWKRVLYISSLPLKILLYFTIPDCRRPRWKKFFILTFVMSLVWLSLYSYFMVWMITLIGYTLNIPDTIMGLTFVAFGVSLPDVITSVIVVRDGYGDMAVSNAVGSNVFDILICLGLPWLMQSIRNHGGPVEVYSGGMLYATLTLLSTVVFLLAATHINGWKLTRKYGIVLMVAYVLCTILTSLYELNLFGYVHPKECETNY</sequence>
<protein>
    <recommendedName>
        <fullName evidence="19">Sodium/calcium exchanger membrane region domain-containing protein</fullName>
    </recommendedName>
</protein>
<feature type="compositionally biased region" description="Acidic residues" evidence="17">
    <location>
        <begin position="301"/>
        <end position="310"/>
    </location>
</feature>
<evidence type="ECO:0000256" key="2">
    <source>
        <dbReference type="ARBA" id="ARBA00005364"/>
    </source>
</evidence>
<keyword evidence="3" id="KW-0813">Transport</keyword>
<feature type="transmembrane region" description="Helical" evidence="18">
    <location>
        <begin position="81"/>
        <end position="100"/>
    </location>
</feature>
<keyword evidence="12 18" id="KW-1133">Transmembrane helix</keyword>
<accession>A0ABD3VS57</accession>
<feature type="domain" description="Sodium/calcium exchanger membrane region" evidence="19">
    <location>
        <begin position="371"/>
        <end position="518"/>
    </location>
</feature>
<evidence type="ECO:0000256" key="6">
    <source>
        <dbReference type="ARBA" id="ARBA00022568"/>
    </source>
</evidence>
<feature type="region of interest" description="Disordered" evidence="17">
    <location>
        <begin position="289"/>
        <end position="310"/>
    </location>
</feature>
<evidence type="ECO:0000256" key="14">
    <source>
        <dbReference type="ARBA" id="ARBA00023065"/>
    </source>
</evidence>
<keyword evidence="9" id="KW-0106">Calcium</keyword>
<dbReference type="InterPro" id="IPR044880">
    <property type="entry name" value="NCX_ion-bd_dom_sf"/>
</dbReference>
<evidence type="ECO:0000256" key="17">
    <source>
        <dbReference type="SAM" id="MobiDB-lite"/>
    </source>
</evidence>
<evidence type="ECO:0000256" key="10">
    <source>
        <dbReference type="ARBA" id="ARBA00022847"/>
    </source>
</evidence>
<evidence type="ECO:0000256" key="16">
    <source>
        <dbReference type="ARBA" id="ARBA00023201"/>
    </source>
</evidence>
<evidence type="ECO:0000313" key="21">
    <source>
        <dbReference type="Proteomes" id="UP001634394"/>
    </source>
</evidence>
<dbReference type="NCBIfam" id="TIGR00367">
    <property type="entry name" value="calcium/sodium antiporter"/>
    <property type="match status" value="1"/>
</dbReference>
<keyword evidence="14" id="KW-0406">Ion transport</keyword>
<evidence type="ECO:0000256" key="12">
    <source>
        <dbReference type="ARBA" id="ARBA00022989"/>
    </source>
</evidence>